<gene>
    <name evidence="5" type="ORF">ZEAMMB73_Zm00001d004134</name>
</gene>
<sequence length="571" mass="63917">MEGEVVHIAVGKNTRKEEPNIRWAAAAFPEAAIVLVHVHWPSEWMPFMGGNPSYKFADEKEKERHGDTEATHMMKMFSVYKSQCGTRKVSAYYLTHRDVGAGVVTLVKKLKIKRIVIGSRFELDILIHNSILTSMIAWRPMEILDMEAAQIFWHLYANELGNAEWEDDTTAEEFIEKPSTCETEDFSNGEKAAKIMRHGGKGSGGSPSTLCGAQHLETLVKEEIDRLEKKLKELQGEVHNHEECSSLPAQTAAVSPKKCLAEPRYPELKIPEHIVQFSASQIQKATSDFRSENIIGEGGYGPVYKGDLEGIPVAIKSLRPDGKQGFSEYQHEVMVLSKLEHPHIVRLVGVCHASCTLVYEYLPNGTLLDRLSKGRLLPWEDRVRILVELRSALAYLHSHRPNAIIHADLKLANILLDAGDAARLGDFGTARMVHVKPLEDEEETIVRRTNPMGTMGYIDPVFFTTGELTTESDVYAFGVVILQLLTGLHGLNIAEQVRGARSKLHGLLDVSAGPWPQVHSARLLKLALRCCSLERKQRPLMTCDAQWKSLLVLRNKAAPPKKARKWNCFVC</sequence>
<dbReference type="Pfam" id="PF00069">
    <property type="entry name" value="Pkinase"/>
    <property type="match status" value="1"/>
</dbReference>
<dbReference type="Gene3D" id="1.10.510.10">
    <property type="entry name" value="Transferase(Phosphotransferase) domain 1"/>
    <property type="match status" value="1"/>
</dbReference>
<feature type="domain" description="Protein kinase" evidence="4">
    <location>
        <begin position="289"/>
        <end position="551"/>
    </location>
</feature>
<evidence type="ECO:0000259" key="4">
    <source>
        <dbReference type="PROSITE" id="PS50011"/>
    </source>
</evidence>
<dbReference type="GO" id="GO:0005524">
    <property type="term" value="F:ATP binding"/>
    <property type="evidence" value="ECO:0007669"/>
    <property type="project" value="InterPro"/>
</dbReference>
<dbReference type="GO" id="GO:0061630">
    <property type="term" value="F:ubiquitin protein ligase activity"/>
    <property type="evidence" value="ECO:0007669"/>
    <property type="project" value="UniProtKB-EC"/>
</dbReference>
<dbReference type="EC" id="2.3.2.27" evidence="2"/>
<dbReference type="OMA" id="HELPYAH"/>
<evidence type="ECO:0000256" key="3">
    <source>
        <dbReference type="ARBA" id="ARBA00022786"/>
    </source>
</evidence>
<dbReference type="FunCoup" id="A0A1D6EE45">
    <property type="interactions" value="169"/>
</dbReference>
<dbReference type="SUPFAM" id="SSF56112">
    <property type="entry name" value="Protein kinase-like (PK-like)"/>
    <property type="match status" value="1"/>
</dbReference>
<organism evidence="5">
    <name type="scientific">Zea mays</name>
    <name type="common">Maize</name>
    <dbReference type="NCBI Taxonomy" id="4577"/>
    <lineage>
        <taxon>Eukaryota</taxon>
        <taxon>Viridiplantae</taxon>
        <taxon>Streptophyta</taxon>
        <taxon>Embryophyta</taxon>
        <taxon>Tracheophyta</taxon>
        <taxon>Spermatophyta</taxon>
        <taxon>Magnoliopsida</taxon>
        <taxon>Liliopsida</taxon>
        <taxon>Poales</taxon>
        <taxon>Poaceae</taxon>
        <taxon>PACMAD clade</taxon>
        <taxon>Panicoideae</taxon>
        <taxon>Andropogonodae</taxon>
        <taxon>Andropogoneae</taxon>
        <taxon>Tripsacinae</taxon>
        <taxon>Zea</taxon>
    </lineage>
</organism>
<dbReference type="EMBL" id="CM007648">
    <property type="protein sequence ID" value="ONM18500.1"/>
    <property type="molecule type" value="Genomic_DNA"/>
</dbReference>
<dbReference type="SMART" id="SM00220">
    <property type="entry name" value="S_TKc"/>
    <property type="match status" value="1"/>
</dbReference>
<dbReference type="PROSITE" id="PS50011">
    <property type="entry name" value="PROTEIN_KINASE_DOM"/>
    <property type="match status" value="1"/>
</dbReference>
<dbReference type="PANTHER" id="PTHR45647">
    <property type="entry name" value="OS02G0152300 PROTEIN"/>
    <property type="match status" value="1"/>
</dbReference>
<dbReference type="InterPro" id="IPR051348">
    <property type="entry name" value="U-box_ubiquitin_ligases"/>
</dbReference>
<dbReference type="InterPro" id="IPR008271">
    <property type="entry name" value="Ser/Thr_kinase_AS"/>
</dbReference>
<evidence type="ECO:0000256" key="1">
    <source>
        <dbReference type="ARBA" id="ARBA00000900"/>
    </source>
</evidence>
<dbReference type="GO" id="GO:0004672">
    <property type="term" value="F:protein kinase activity"/>
    <property type="evidence" value="ECO:0007669"/>
    <property type="project" value="InterPro"/>
</dbReference>
<keyword evidence="3" id="KW-0833">Ubl conjugation pathway</keyword>
<proteinExistence type="predicted"/>
<dbReference type="Gene3D" id="3.30.200.20">
    <property type="entry name" value="Phosphorylase Kinase, domain 1"/>
    <property type="match status" value="1"/>
</dbReference>
<dbReference type="ExpressionAtlas" id="A0A1D6EE45">
    <property type="expression patterns" value="baseline"/>
</dbReference>
<dbReference type="STRING" id="4577.A0A1D6EE45"/>
<dbReference type="InterPro" id="IPR011009">
    <property type="entry name" value="Kinase-like_dom_sf"/>
</dbReference>
<protein>
    <recommendedName>
        <fullName evidence="2">RING-type E3 ubiquitin transferase</fullName>
        <ecNumber evidence="2">2.3.2.27</ecNumber>
    </recommendedName>
</protein>
<dbReference type="PROSITE" id="PS00108">
    <property type="entry name" value="PROTEIN_KINASE_ST"/>
    <property type="match status" value="1"/>
</dbReference>
<comment type="catalytic activity">
    <reaction evidence="1">
        <text>S-ubiquitinyl-[E2 ubiquitin-conjugating enzyme]-L-cysteine + [acceptor protein]-L-lysine = [E2 ubiquitin-conjugating enzyme]-L-cysteine + N(6)-ubiquitinyl-[acceptor protein]-L-lysine.</text>
        <dbReference type="EC" id="2.3.2.27"/>
    </reaction>
</comment>
<dbReference type="SMR" id="A0A1D6EE45"/>
<name>A0A1D6EE45_MAIZE</name>
<reference evidence="5" key="1">
    <citation type="submission" date="2015-12" db="EMBL/GenBank/DDBJ databases">
        <title>Update maize B73 reference genome by single molecule sequencing technologies.</title>
        <authorList>
            <consortium name="Maize Genome Sequencing Project"/>
            <person name="Ware D."/>
        </authorList>
    </citation>
    <scope>NUCLEOTIDE SEQUENCE [LARGE SCALE GENOMIC DNA]</scope>
    <source>
        <tissue evidence="5">Seedling</tissue>
    </source>
</reference>
<dbReference type="InParanoid" id="A0A1D6EE45"/>
<evidence type="ECO:0000313" key="5">
    <source>
        <dbReference type="EMBL" id="ONM18500.1"/>
    </source>
</evidence>
<dbReference type="InterPro" id="IPR000719">
    <property type="entry name" value="Prot_kinase_dom"/>
</dbReference>
<accession>A0A1D6EE45</accession>
<dbReference type="eggNOG" id="ENOG502QQ1P">
    <property type="taxonomic scope" value="Eukaryota"/>
</dbReference>
<dbReference type="AlphaFoldDB" id="A0A1D6EE45"/>
<dbReference type="PaxDb" id="4577-GRMZM2G471395_P01"/>
<evidence type="ECO:0000256" key="2">
    <source>
        <dbReference type="ARBA" id="ARBA00012483"/>
    </source>
</evidence>
<dbReference type="PANTHER" id="PTHR45647:SF18">
    <property type="entry name" value="U-BOX DOMAIN-CONTAINING PROTEIN 33"/>
    <property type="match status" value="1"/>
</dbReference>